<dbReference type="PANTHER" id="PTHR11214">
    <property type="entry name" value="BETA-1,3-N-ACETYLGLUCOSAMINYLTRANSFERASE"/>
    <property type="match status" value="1"/>
</dbReference>
<keyword evidence="6" id="KW-0735">Signal-anchor</keyword>
<dbReference type="GO" id="GO:0000139">
    <property type="term" value="C:Golgi membrane"/>
    <property type="evidence" value="ECO:0007669"/>
    <property type="project" value="UniProtKB-SubCell"/>
</dbReference>
<dbReference type="EC" id="2.4.1.-" evidence="10"/>
<protein>
    <recommendedName>
        <fullName evidence="10">Hexosyltransferase</fullName>
        <ecNumber evidence="10">2.4.1.-</ecNumber>
    </recommendedName>
</protein>
<dbReference type="OrthoDB" id="414175at2759"/>
<comment type="subcellular location">
    <subcellularLocation>
        <location evidence="1 10">Golgi apparatus membrane</location>
        <topology evidence="1 10">Single-pass type II membrane protein</topology>
    </subcellularLocation>
</comment>
<keyword evidence="4" id="KW-0808">Transferase</keyword>
<dbReference type="PANTHER" id="PTHR11214:SF351">
    <property type="entry name" value="BETA-1,3-GALACTOSYLTRANSFERASE PVG3"/>
    <property type="match status" value="1"/>
</dbReference>
<keyword evidence="8 10" id="KW-0333">Golgi apparatus</keyword>
<organism evidence="11 12">
    <name type="scientific">Kwoniella mangroviensis CBS 10435</name>
    <dbReference type="NCBI Taxonomy" id="1331196"/>
    <lineage>
        <taxon>Eukaryota</taxon>
        <taxon>Fungi</taxon>
        <taxon>Dikarya</taxon>
        <taxon>Basidiomycota</taxon>
        <taxon>Agaricomycotina</taxon>
        <taxon>Tremellomycetes</taxon>
        <taxon>Tremellales</taxon>
        <taxon>Cryptococcaceae</taxon>
        <taxon>Kwoniella</taxon>
    </lineage>
</organism>
<evidence type="ECO:0000256" key="10">
    <source>
        <dbReference type="RuleBase" id="RU363063"/>
    </source>
</evidence>
<keyword evidence="12" id="KW-1185">Reference proteome</keyword>
<dbReference type="AlphaFoldDB" id="A0A1B9IVQ0"/>
<evidence type="ECO:0000256" key="2">
    <source>
        <dbReference type="ARBA" id="ARBA00008661"/>
    </source>
</evidence>
<sequence length="368" mass="42087">MPSHHRYNYIFANTPSFTHPYLHKIVYNPAGLLSPPGIVPELRNAPWMGNFKIPNLTPSNYKSHHTHDGNQQVLISPAILMLHIFSTSTSDSRRRRNLIRQLDLMDAVPEEYRHLIEIKFVMGNKVESEQEEEKIRKEIKMYRDVIRLKLLEGKENMNDGKSWEWLRYVGRQGGRKAWWVMKCDDDTLPILPNLIPTLLSLNPNEPGYVGSASGRWTGYQYYFQGMMYGFSWGVVKTLAGADVPASTRNSQWDEDAMMGSLMFSLPLSPTANPNSKYCSPPPGPNIIYSLPPPVPDPCTGLMRHDMGSKIGQWQGRLIDDATSALAWHELKSDEAYINAYAQAKEQIERSRREYKWVVPETFESVAEV</sequence>
<evidence type="ECO:0000256" key="1">
    <source>
        <dbReference type="ARBA" id="ARBA00004323"/>
    </source>
</evidence>
<gene>
    <name evidence="11" type="ORF">L486_02276</name>
</gene>
<evidence type="ECO:0000256" key="7">
    <source>
        <dbReference type="ARBA" id="ARBA00022989"/>
    </source>
</evidence>
<dbReference type="InterPro" id="IPR002659">
    <property type="entry name" value="Glyco_trans_31"/>
</dbReference>
<dbReference type="Pfam" id="PF01762">
    <property type="entry name" value="Galactosyl_T"/>
    <property type="match status" value="1"/>
</dbReference>
<accession>A0A1B9IVQ0</accession>
<evidence type="ECO:0000256" key="4">
    <source>
        <dbReference type="ARBA" id="ARBA00022679"/>
    </source>
</evidence>
<dbReference type="Gene3D" id="3.90.550.50">
    <property type="match status" value="1"/>
</dbReference>
<reference evidence="11 12" key="1">
    <citation type="submission" date="2013-07" db="EMBL/GenBank/DDBJ databases">
        <title>The Genome Sequence of Kwoniella mangroviensis CBS10435.</title>
        <authorList>
            <consortium name="The Broad Institute Genome Sequencing Platform"/>
            <person name="Cuomo C."/>
            <person name="Litvintseva A."/>
            <person name="Chen Y."/>
            <person name="Heitman J."/>
            <person name="Sun S."/>
            <person name="Springer D."/>
            <person name="Dromer F."/>
            <person name="Young S.K."/>
            <person name="Zeng Q."/>
            <person name="Gargeya S."/>
            <person name="Fitzgerald M."/>
            <person name="Abouelleil A."/>
            <person name="Alvarado L."/>
            <person name="Berlin A.M."/>
            <person name="Chapman S.B."/>
            <person name="Dewar J."/>
            <person name="Goldberg J."/>
            <person name="Griggs A."/>
            <person name="Gujja S."/>
            <person name="Hansen M."/>
            <person name="Howarth C."/>
            <person name="Imamovic A."/>
            <person name="Larimer J."/>
            <person name="McCowan C."/>
            <person name="Murphy C."/>
            <person name="Pearson M."/>
            <person name="Priest M."/>
            <person name="Roberts A."/>
            <person name="Saif S."/>
            <person name="Shea T."/>
            <person name="Sykes S."/>
            <person name="Wortman J."/>
            <person name="Nusbaum C."/>
            <person name="Birren B."/>
        </authorList>
    </citation>
    <scope>NUCLEOTIDE SEQUENCE [LARGE SCALE GENOMIC DNA]</scope>
    <source>
        <strain evidence="11 12">CBS 10435</strain>
    </source>
</reference>
<evidence type="ECO:0000313" key="11">
    <source>
        <dbReference type="EMBL" id="OCF59605.1"/>
    </source>
</evidence>
<keyword evidence="5" id="KW-0812">Transmembrane</keyword>
<evidence type="ECO:0000256" key="6">
    <source>
        <dbReference type="ARBA" id="ARBA00022968"/>
    </source>
</evidence>
<evidence type="ECO:0000256" key="9">
    <source>
        <dbReference type="ARBA" id="ARBA00023136"/>
    </source>
</evidence>
<evidence type="ECO:0000256" key="3">
    <source>
        <dbReference type="ARBA" id="ARBA00022676"/>
    </source>
</evidence>
<evidence type="ECO:0000313" key="12">
    <source>
        <dbReference type="Proteomes" id="UP000092583"/>
    </source>
</evidence>
<evidence type="ECO:0000256" key="8">
    <source>
        <dbReference type="ARBA" id="ARBA00023034"/>
    </source>
</evidence>
<dbReference type="EMBL" id="KI669460">
    <property type="protein sequence ID" value="OCF59605.1"/>
    <property type="molecule type" value="Genomic_DNA"/>
</dbReference>
<dbReference type="GO" id="GO:0016758">
    <property type="term" value="F:hexosyltransferase activity"/>
    <property type="evidence" value="ECO:0007669"/>
    <property type="project" value="InterPro"/>
</dbReference>
<keyword evidence="3 10" id="KW-0328">Glycosyltransferase</keyword>
<keyword evidence="7" id="KW-1133">Transmembrane helix</keyword>
<proteinExistence type="inferred from homology"/>
<name>A0A1B9IVQ0_9TREE</name>
<reference evidence="12" key="2">
    <citation type="submission" date="2013-12" db="EMBL/GenBank/DDBJ databases">
        <title>Evolution of pathogenesis and genome organization in the Tremellales.</title>
        <authorList>
            <person name="Cuomo C."/>
            <person name="Litvintseva A."/>
            <person name="Heitman J."/>
            <person name="Chen Y."/>
            <person name="Sun S."/>
            <person name="Springer D."/>
            <person name="Dromer F."/>
            <person name="Young S."/>
            <person name="Zeng Q."/>
            <person name="Chapman S."/>
            <person name="Gujja S."/>
            <person name="Saif S."/>
            <person name="Birren B."/>
        </authorList>
    </citation>
    <scope>NUCLEOTIDE SEQUENCE [LARGE SCALE GENOMIC DNA]</scope>
    <source>
        <strain evidence="12">CBS 10435</strain>
    </source>
</reference>
<dbReference type="Proteomes" id="UP000092583">
    <property type="component" value="Unassembled WGS sequence"/>
</dbReference>
<dbReference type="STRING" id="1331196.A0A1B9IVQ0"/>
<dbReference type="GO" id="GO:0051072">
    <property type="term" value="P:4,6-pyruvylated galactose residue biosynthetic process"/>
    <property type="evidence" value="ECO:0007669"/>
    <property type="project" value="TreeGrafter"/>
</dbReference>
<keyword evidence="9" id="KW-0472">Membrane</keyword>
<comment type="similarity">
    <text evidence="2 10">Belongs to the glycosyltransferase 31 family.</text>
</comment>
<evidence type="ECO:0000256" key="5">
    <source>
        <dbReference type="ARBA" id="ARBA00022692"/>
    </source>
</evidence>